<proteinExistence type="predicted"/>
<feature type="compositionally biased region" description="Basic residues" evidence="1">
    <location>
        <begin position="107"/>
        <end position="123"/>
    </location>
</feature>
<dbReference type="CDD" id="cd04458">
    <property type="entry name" value="CSP_CDS"/>
    <property type="match status" value="1"/>
</dbReference>
<organism evidence="3 4">
    <name type="scientific">Crateriforma conspicua</name>
    <dbReference type="NCBI Taxonomy" id="2527996"/>
    <lineage>
        <taxon>Bacteria</taxon>
        <taxon>Pseudomonadati</taxon>
        <taxon>Planctomycetota</taxon>
        <taxon>Planctomycetia</taxon>
        <taxon>Planctomycetales</taxon>
        <taxon>Planctomycetaceae</taxon>
        <taxon>Crateriforma</taxon>
    </lineage>
</organism>
<dbReference type="PROSITE" id="PS51857">
    <property type="entry name" value="CSD_2"/>
    <property type="match status" value="1"/>
</dbReference>
<dbReference type="OrthoDB" id="270195at2"/>
<comment type="caution">
    <text evidence="3">The sequence shown here is derived from an EMBL/GenBank/DDBJ whole genome shotgun (WGS) entry which is preliminary data.</text>
</comment>
<name>A0A5C6FPP5_9PLAN</name>
<dbReference type="AlphaFoldDB" id="A0A5C6FPP5"/>
<reference evidence="3 4" key="1">
    <citation type="submission" date="2019-02" db="EMBL/GenBank/DDBJ databases">
        <title>Deep-cultivation of Planctomycetes and their phenomic and genomic characterization uncovers novel biology.</title>
        <authorList>
            <person name="Wiegand S."/>
            <person name="Jogler M."/>
            <person name="Boedeker C."/>
            <person name="Pinto D."/>
            <person name="Vollmers J."/>
            <person name="Rivas-Marin E."/>
            <person name="Kohn T."/>
            <person name="Peeters S.H."/>
            <person name="Heuer A."/>
            <person name="Rast P."/>
            <person name="Oberbeckmann S."/>
            <person name="Bunk B."/>
            <person name="Jeske O."/>
            <person name="Meyerdierks A."/>
            <person name="Storesund J.E."/>
            <person name="Kallscheuer N."/>
            <person name="Luecker S."/>
            <person name="Lage O.M."/>
            <person name="Pohl T."/>
            <person name="Merkel B.J."/>
            <person name="Hornburger P."/>
            <person name="Mueller R.-W."/>
            <person name="Bruemmer F."/>
            <person name="Labrenz M."/>
            <person name="Spormann A.M."/>
            <person name="Op Den Camp H."/>
            <person name="Overmann J."/>
            <person name="Amann R."/>
            <person name="Jetten M.S.M."/>
            <person name="Mascher T."/>
            <person name="Medema M.H."/>
            <person name="Devos D.P."/>
            <person name="Kaster A.-K."/>
            <person name="Ovreas L."/>
            <person name="Rohde M."/>
            <person name="Galperin M.Y."/>
            <person name="Jogler C."/>
        </authorList>
    </citation>
    <scope>NUCLEOTIDE SEQUENCE [LARGE SCALE GENOMIC DNA]</scope>
    <source>
        <strain evidence="3 4">V7</strain>
    </source>
</reference>
<evidence type="ECO:0000313" key="4">
    <source>
        <dbReference type="Proteomes" id="UP000316476"/>
    </source>
</evidence>
<feature type="domain" description="CSD" evidence="2">
    <location>
        <begin position="20"/>
        <end position="89"/>
    </location>
</feature>
<protein>
    <submittedName>
        <fullName evidence="3">Cold shock protein CspG</fullName>
    </submittedName>
</protein>
<dbReference type="SUPFAM" id="SSF50249">
    <property type="entry name" value="Nucleic acid-binding proteins"/>
    <property type="match status" value="1"/>
</dbReference>
<sequence length="123" mass="14681">MPRPTDPDPDRPRPFPIQRKRLGVIRFIRPDGEFGFIEAEDFRDDVFFHHTVWQSEKGQVPQEKMSVEFEIDDDHMRETDKLRAKVVRPTTRPLGKKLSGRDAPHLIIKHHPNARRKRPNWRK</sequence>
<evidence type="ECO:0000256" key="1">
    <source>
        <dbReference type="SAM" id="MobiDB-lite"/>
    </source>
</evidence>
<evidence type="ECO:0000313" key="3">
    <source>
        <dbReference type="EMBL" id="TWU65092.1"/>
    </source>
</evidence>
<dbReference type="InterPro" id="IPR002059">
    <property type="entry name" value="CSP_DNA-bd"/>
</dbReference>
<dbReference type="GO" id="GO:0003676">
    <property type="term" value="F:nucleic acid binding"/>
    <property type="evidence" value="ECO:0007669"/>
    <property type="project" value="InterPro"/>
</dbReference>
<dbReference type="RefSeq" id="WP_146410713.1">
    <property type="nucleotide sequence ID" value="NZ_SJPZ01000001.1"/>
</dbReference>
<dbReference type="Pfam" id="PF00313">
    <property type="entry name" value="CSD"/>
    <property type="match status" value="1"/>
</dbReference>
<dbReference type="EMBL" id="SJPZ01000001">
    <property type="protein sequence ID" value="TWU65092.1"/>
    <property type="molecule type" value="Genomic_DNA"/>
</dbReference>
<gene>
    <name evidence="3" type="ORF">V7x_06370</name>
</gene>
<evidence type="ECO:0000259" key="2">
    <source>
        <dbReference type="PROSITE" id="PS51857"/>
    </source>
</evidence>
<accession>A0A5C6FPP5</accession>
<dbReference type="Gene3D" id="2.40.50.140">
    <property type="entry name" value="Nucleic acid-binding proteins"/>
    <property type="match status" value="1"/>
</dbReference>
<dbReference type="Proteomes" id="UP000316476">
    <property type="component" value="Unassembled WGS sequence"/>
</dbReference>
<dbReference type="InterPro" id="IPR012340">
    <property type="entry name" value="NA-bd_OB-fold"/>
</dbReference>
<feature type="region of interest" description="Disordered" evidence="1">
    <location>
        <begin position="89"/>
        <end position="123"/>
    </location>
</feature>